<protein>
    <recommendedName>
        <fullName evidence="3">Pectate lyase superfamily protein domain-containing protein</fullName>
    </recommendedName>
</protein>
<dbReference type="InterPro" id="IPR012334">
    <property type="entry name" value="Pectin_lyas_fold"/>
</dbReference>
<sequence>MKFRQFALPALLLGIGCFIYFKPAPAGWQSKFVQQNKEGHIRYIPDAQGNTIPDFSRVGYYFGDRPLPEVAVVKTIAPTGTDNDQELIQSAIDEVSKRTPDKNGFRGALLLKKGRYTIPDRIHITAGGVVLRGEEGTVLVAASKKQVSLIDIYGEGQIAEIPGTRVKITDEYIPTGATSFNVSNARGFKPGDAVILFRPGTQQWITDIKMDQIESRGGTRQWQPKEYDLRYERTVVAVQGNRVTLDNPVVMPMETKYGGGELYKYTFDGRIRQVGVEDLTCESTFDSDTAENHAWDAVAFDKAEHGWVKGVTARYFGYSCVNLKRHARNITVTESHCFEHKSIITGSRRYSFNNSGQLNLFMDCHATDGRHDYVTGAITCGPNVFVNCTAKRTHADIGPHHRWASGTLYDNIVTDGDINIQDRGNWGSGHGWAGVTQVVWNCTVKKAAVQNPWASGKNYCIGLQGEKVTGRLKGRPDAEWEGQNQPGLEPSSLYFAQRKARNAGTIKTR</sequence>
<dbReference type="EMBL" id="RPDH01000001">
    <property type="protein sequence ID" value="RPE12488.1"/>
    <property type="molecule type" value="Genomic_DNA"/>
</dbReference>
<evidence type="ECO:0000313" key="1">
    <source>
        <dbReference type="EMBL" id="RPE12488.1"/>
    </source>
</evidence>
<dbReference type="Proteomes" id="UP000278351">
    <property type="component" value="Unassembled WGS sequence"/>
</dbReference>
<evidence type="ECO:0000313" key="2">
    <source>
        <dbReference type="Proteomes" id="UP000278351"/>
    </source>
</evidence>
<evidence type="ECO:0008006" key="3">
    <source>
        <dbReference type="Google" id="ProtNLM"/>
    </source>
</evidence>
<reference evidence="1 2" key="1">
    <citation type="submission" date="2018-11" db="EMBL/GenBank/DDBJ databases">
        <title>Chitinophaga lutea sp.nov., isolate from arsenic contaminated soil.</title>
        <authorList>
            <person name="Zong Y."/>
        </authorList>
    </citation>
    <scope>NUCLEOTIDE SEQUENCE [LARGE SCALE GENOMIC DNA]</scope>
    <source>
        <strain evidence="1 2">ZY74</strain>
    </source>
</reference>
<dbReference type="InterPro" id="IPR011050">
    <property type="entry name" value="Pectin_lyase_fold/virulence"/>
</dbReference>
<dbReference type="OrthoDB" id="5488826at2"/>
<gene>
    <name evidence="1" type="ORF">EGT74_02745</name>
</gene>
<accession>A0A3N4PX60</accession>
<keyword evidence="2" id="KW-1185">Reference proteome</keyword>
<dbReference type="Gene3D" id="2.160.20.10">
    <property type="entry name" value="Single-stranded right-handed beta-helix, Pectin lyase-like"/>
    <property type="match status" value="1"/>
</dbReference>
<name>A0A3N4PX60_9BACT</name>
<dbReference type="PROSITE" id="PS51257">
    <property type="entry name" value="PROKAR_LIPOPROTEIN"/>
    <property type="match status" value="1"/>
</dbReference>
<comment type="caution">
    <text evidence="1">The sequence shown here is derived from an EMBL/GenBank/DDBJ whole genome shotgun (WGS) entry which is preliminary data.</text>
</comment>
<dbReference type="SUPFAM" id="SSF51126">
    <property type="entry name" value="Pectin lyase-like"/>
    <property type="match status" value="1"/>
</dbReference>
<dbReference type="RefSeq" id="WP_123845000.1">
    <property type="nucleotide sequence ID" value="NZ_RPDH01000001.1"/>
</dbReference>
<proteinExistence type="predicted"/>
<organism evidence="1 2">
    <name type="scientific">Chitinophaga lutea</name>
    <dbReference type="NCBI Taxonomy" id="2488634"/>
    <lineage>
        <taxon>Bacteria</taxon>
        <taxon>Pseudomonadati</taxon>
        <taxon>Bacteroidota</taxon>
        <taxon>Chitinophagia</taxon>
        <taxon>Chitinophagales</taxon>
        <taxon>Chitinophagaceae</taxon>
        <taxon>Chitinophaga</taxon>
    </lineage>
</organism>
<dbReference type="AlphaFoldDB" id="A0A3N4PX60"/>